<evidence type="ECO:0000259" key="2">
    <source>
        <dbReference type="Pfam" id="PF13439"/>
    </source>
</evidence>
<reference evidence="3 4" key="1">
    <citation type="submission" date="2024-04" db="EMBL/GenBank/DDBJ databases">
        <title>Human intestinal bacterial collection.</title>
        <authorList>
            <person name="Pauvert C."/>
            <person name="Hitch T.C.A."/>
            <person name="Clavel T."/>
        </authorList>
    </citation>
    <scope>NUCLEOTIDE SEQUENCE [LARGE SCALE GENOMIC DNA]</scope>
    <source>
        <strain evidence="3 4">CLA-AA-H145</strain>
    </source>
</reference>
<evidence type="ECO:0000313" key="4">
    <source>
        <dbReference type="Proteomes" id="UP001487296"/>
    </source>
</evidence>
<gene>
    <name evidence="3" type="ORF">AAAT34_09345</name>
</gene>
<dbReference type="Proteomes" id="UP001487296">
    <property type="component" value="Unassembled WGS sequence"/>
</dbReference>
<dbReference type="PANTHER" id="PTHR12526">
    <property type="entry name" value="GLYCOSYLTRANSFERASE"/>
    <property type="match status" value="1"/>
</dbReference>
<proteinExistence type="predicted"/>
<feature type="domain" description="Glycosyltransferase subfamily 4-like N-terminal" evidence="2">
    <location>
        <begin position="12"/>
        <end position="167"/>
    </location>
</feature>
<dbReference type="EC" id="2.4.-.-" evidence="3"/>
<comment type="caution">
    <text evidence="3">The sequence shown here is derived from an EMBL/GenBank/DDBJ whole genome shotgun (WGS) entry which is preliminary data.</text>
</comment>
<sequence>MKLVIVQSRVCFGGAEHVGVMLANALSVHHDVVLATNMQLEVSYAISDSVKVRNIFPSIPHGVKKWTGAIQELRQLFVQEKPDVAIGILSTCSFICKVAGVGLGIPVVATEHDAFERPESAPMSRGNAFSKYWLNRLFDVVTVLTEADKQVIGNRLSRVVVMPNPLSLQPATMEGSNLFNDSEGKSFAKKPIVLAAGRLDSWHCKGFDVLLEAWVKVHARCKDNIQAEGWRLCIAGKDEADGLSHLQSLVRKLELGDSVSFLGFRKDMVRLYQEASVFALSSRYEGFGLVLVEAMSQGCACVATDYKGRQKEIFGDSECGLLCPPEDAEALAEALQSVMTDATLRHRLQKNAIERSRFFMPLHIVKLWEQLLSEVVAARKK</sequence>
<feature type="domain" description="Glycosyl transferase family 1" evidence="1">
    <location>
        <begin position="185"/>
        <end position="354"/>
    </location>
</feature>
<dbReference type="Pfam" id="PF00534">
    <property type="entry name" value="Glycos_transf_1"/>
    <property type="match status" value="1"/>
</dbReference>
<dbReference type="Pfam" id="PF13439">
    <property type="entry name" value="Glyco_transf_4"/>
    <property type="match status" value="1"/>
</dbReference>
<organism evidence="3 4">
    <name type="scientific">Hallella faecis</name>
    <dbReference type="NCBI Taxonomy" id="2841596"/>
    <lineage>
        <taxon>Bacteria</taxon>
        <taxon>Pseudomonadati</taxon>
        <taxon>Bacteroidota</taxon>
        <taxon>Bacteroidia</taxon>
        <taxon>Bacteroidales</taxon>
        <taxon>Prevotellaceae</taxon>
        <taxon>Hallella</taxon>
    </lineage>
</organism>
<dbReference type="InterPro" id="IPR028098">
    <property type="entry name" value="Glyco_trans_4-like_N"/>
</dbReference>
<dbReference type="InterPro" id="IPR001296">
    <property type="entry name" value="Glyco_trans_1"/>
</dbReference>
<evidence type="ECO:0000313" key="3">
    <source>
        <dbReference type="EMBL" id="MEQ2487252.1"/>
    </source>
</evidence>
<accession>A0ABV1FS73</accession>
<dbReference type="GO" id="GO:0016757">
    <property type="term" value="F:glycosyltransferase activity"/>
    <property type="evidence" value="ECO:0007669"/>
    <property type="project" value="UniProtKB-KW"/>
</dbReference>
<evidence type="ECO:0000259" key="1">
    <source>
        <dbReference type="Pfam" id="PF00534"/>
    </source>
</evidence>
<name>A0ABV1FS73_9BACT</name>
<dbReference type="EMBL" id="JBBNFP010000038">
    <property type="protein sequence ID" value="MEQ2487252.1"/>
    <property type="molecule type" value="Genomic_DNA"/>
</dbReference>
<dbReference type="Gene3D" id="3.40.50.2000">
    <property type="entry name" value="Glycogen Phosphorylase B"/>
    <property type="match status" value="2"/>
</dbReference>
<dbReference type="SUPFAM" id="SSF53756">
    <property type="entry name" value="UDP-Glycosyltransferase/glycogen phosphorylase"/>
    <property type="match status" value="1"/>
</dbReference>
<keyword evidence="4" id="KW-1185">Reference proteome</keyword>
<keyword evidence="3" id="KW-0808">Transferase</keyword>
<dbReference type="RefSeq" id="WP_215760331.1">
    <property type="nucleotide sequence ID" value="NZ_JAHKBE010000039.1"/>
</dbReference>
<protein>
    <submittedName>
        <fullName evidence="3">Glycosyltransferase</fullName>
        <ecNumber evidence="3">2.4.-.-</ecNumber>
    </submittedName>
</protein>
<keyword evidence="3" id="KW-0328">Glycosyltransferase</keyword>